<dbReference type="AlphaFoldDB" id="A0A0D0DXD3"/>
<feature type="non-terminal residue" evidence="1">
    <location>
        <position position="1"/>
    </location>
</feature>
<dbReference type="Proteomes" id="UP000054538">
    <property type="component" value="Unassembled WGS sequence"/>
</dbReference>
<evidence type="ECO:0000313" key="1">
    <source>
        <dbReference type="EMBL" id="KIK94736.1"/>
    </source>
</evidence>
<sequence length="108" mass="12105">HKRQHSFHPPNDNNEPLSLPACSICLSCSSHNVIYCNATHTWDKAHPTFTEHHRTTLYVKNLLCCKWQKDEGCNNKHDAKHICSGHGATSHGAQCCPCAQKLHAHNSL</sequence>
<reference evidence="2" key="2">
    <citation type="submission" date="2015-01" db="EMBL/GenBank/DDBJ databases">
        <title>Evolutionary Origins and Diversification of the Mycorrhizal Mutualists.</title>
        <authorList>
            <consortium name="DOE Joint Genome Institute"/>
            <consortium name="Mycorrhizal Genomics Consortium"/>
            <person name="Kohler A."/>
            <person name="Kuo A."/>
            <person name="Nagy L.G."/>
            <person name="Floudas D."/>
            <person name="Copeland A."/>
            <person name="Barry K.W."/>
            <person name="Cichocki N."/>
            <person name="Veneault-Fourrey C."/>
            <person name="LaButti K."/>
            <person name="Lindquist E.A."/>
            <person name="Lipzen A."/>
            <person name="Lundell T."/>
            <person name="Morin E."/>
            <person name="Murat C."/>
            <person name="Riley R."/>
            <person name="Ohm R."/>
            <person name="Sun H."/>
            <person name="Tunlid A."/>
            <person name="Henrissat B."/>
            <person name="Grigoriev I.V."/>
            <person name="Hibbett D.S."/>
            <person name="Martin F."/>
        </authorList>
    </citation>
    <scope>NUCLEOTIDE SEQUENCE [LARGE SCALE GENOMIC DNA]</scope>
    <source>
        <strain evidence="2">Ve08.2h10</strain>
    </source>
</reference>
<gene>
    <name evidence="1" type="ORF">PAXRUDRAFT_142267</name>
</gene>
<accession>A0A0D0DXD3</accession>
<dbReference type="HOGENOM" id="CLU_131643_0_0_1"/>
<dbReference type="InParanoid" id="A0A0D0DXD3"/>
<protein>
    <submittedName>
        <fullName evidence="1">Uncharacterized protein</fullName>
    </submittedName>
</protein>
<organism evidence="1 2">
    <name type="scientific">Paxillus rubicundulus Ve08.2h10</name>
    <dbReference type="NCBI Taxonomy" id="930991"/>
    <lineage>
        <taxon>Eukaryota</taxon>
        <taxon>Fungi</taxon>
        <taxon>Dikarya</taxon>
        <taxon>Basidiomycota</taxon>
        <taxon>Agaricomycotina</taxon>
        <taxon>Agaricomycetes</taxon>
        <taxon>Agaricomycetidae</taxon>
        <taxon>Boletales</taxon>
        <taxon>Paxilineae</taxon>
        <taxon>Paxillaceae</taxon>
        <taxon>Paxillus</taxon>
    </lineage>
</organism>
<proteinExistence type="predicted"/>
<keyword evidence="2" id="KW-1185">Reference proteome</keyword>
<dbReference type="OrthoDB" id="2158839at2759"/>
<dbReference type="EMBL" id="KN825088">
    <property type="protein sequence ID" value="KIK94736.1"/>
    <property type="molecule type" value="Genomic_DNA"/>
</dbReference>
<evidence type="ECO:0000313" key="2">
    <source>
        <dbReference type="Proteomes" id="UP000054538"/>
    </source>
</evidence>
<reference evidence="1 2" key="1">
    <citation type="submission" date="2014-04" db="EMBL/GenBank/DDBJ databases">
        <authorList>
            <consortium name="DOE Joint Genome Institute"/>
            <person name="Kuo A."/>
            <person name="Kohler A."/>
            <person name="Jargeat P."/>
            <person name="Nagy L.G."/>
            <person name="Floudas D."/>
            <person name="Copeland A."/>
            <person name="Barry K.W."/>
            <person name="Cichocki N."/>
            <person name="Veneault-Fourrey C."/>
            <person name="LaButti K."/>
            <person name="Lindquist E.A."/>
            <person name="Lipzen A."/>
            <person name="Lundell T."/>
            <person name="Morin E."/>
            <person name="Murat C."/>
            <person name="Sun H."/>
            <person name="Tunlid A."/>
            <person name="Henrissat B."/>
            <person name="Grigoriev I.V."/>
            <person name="Hibbett D.S."/>
            <person name="Martin F."/>
            <person name="Nordberg H.P."/>
            <person name="Cantor M.N."/>
            <person name="Hua S.X."/>
        </authorList>
    </citation>
    <scope>NUCLEOTIDE SEQUENCE [LARGE SCALE GENOMIC DNA]</scope>
    <source>
        <strain evidence="1 2">Ve08.2h10</strain>
    </source>
</reference>
<name>A0A0D0DXD3_9AGAM</name>